<dbReference type="Pfam" id="PF02120">
    <property type="entry name" value="Flg_hook"/>
    <property type="match status" value="1"/>
</dbReference>
<keyword evidence="3" id="KW-0282">Flagellum</keyword>
<dbReference type="Proteomes" id="UP000284605">
    <property type="component" value="Unassembled WGS sequence"/>
</dbReference>
<sequence>MPLTPEALGLSIAKHAAAGEKVFEISLTPDDLGRIDVRLEFADDGRLTAHVFADRPETLHLLERDRGELARALGGQGLPGDGSSLNFALRDDRTGGNTGGDGGGRRNRSRAGATAQTESTAKLAAAGRRRDTTTTSAVDLEV</sequence>
<feature type="domain" description="Flagellar hook-length control protein-like C-terminal" evidence="2">
    <location>
        <begin position="12"/>
        <end position="83"/>
    </location>
</feature>
<gene>
    <name evidence="3" type="ORF">D3874_01870</name>
</gene>
<feature type="region of interest" description="Disordered" evidence="1">
    <location>
        <begin position="73"/>
        <end position="142"/>
    </location>
</feature>
<dbReference type="InterPro" id="IPR038610">
    <property type="entry name" value="FliK-like_C_sf"/>
</dbReference>
<feature type="compositionally biased region" description="Low complexity" evidence="1">
    <location>
        <begin position="133"/>
        <end position="142"/>
    </location>
</feature>
<accession>A0A418WTK8</accession>
<proteinExistence type="predicted"/>
<name>A0A418WTK8_9PROT</name>
<dbReference type="CDD" id="cd17470">
    <property type="entry name" value="T3SS_Flik_C"/>
    <property type="match status" value="1"/>
</dbReference>
<comment type="caution">
    <text evidence="3">The sequence shown here is derived from an EMBL/GenBank/DDBJ whole genome shotgun (WGS) entry which is preliminary data.</text>
</comment>
<dbReference type="InterPro" id="IPR021136">
    <property type="entry name" value="Flagellar_hook_control-like_C"/>
</dbReference>
<evidence type="ECO:0000313" key="4">
    <source>
        <dbReference type="Proteomes" id="UP000284605"/>
    </source>
</evidence>
<keyword evidence="3" id="KW-0969">Cilium</keyword>
<protein>
    <submittedName>
        <fullName evidence="3">Flagellar hook-length control protein FliK</fullName>
    </submittedName>
</protein>
<keyword evidence="3" id="KW-0966">Cell projection</keyword>
<keyword evidence="4" id="KW-1185">Reference proteome</keyword>
<dbReference type="OrthoDB" id="7203912at2"/>
<evidence type="ECO:0000259" key="2">
    <source>
        <dbReference type="Pfam" id="PF02120"/>
    </source>
</evidence>
<reference evidence="3 4" key="1">
    <citation type="submission" date="2018-09" db="EMBL/GenBank/DDBJ databases">
        <authorList>
            <person name="Zhu H."/>
        </authorList>
    </citation>
    <scope>NUCLEOTIDE SEQUENCE [LARGE SCALE GENOMIC DNA]</scope>
    <source>
        <strain evidence="3 4">K1W22B-8</strain>
    </source>
</reference>
<evidence type="ECO:0000256" key="1">
    <source>
        <dbReference type="SAM" id="MobiDB-lite"/>
    </source>
</evidence>
<dbReference type="EMBL" id="QYUK01000008">
    <property type="protein sequence ID" value="RJF94603.1"/>
    <property type="molecule type" value="Genomic_DNA"/>
</dbReference>
<organism evidence="3 4">
    <name type="scientific">Oleomonas cavernae</name>
    <dbReference type="NCBI Taxonomy" id="2320859"/>
    <lineage>
        <taxon>Bacteria</taxon>
        <taxon>Pseudomonadati</taxon>
        <taxon>Pseudomonadota</taxon>
        <taxon>Alphaproteobacteria</taxon>
        <taxon>Acetobacterales</taxon>
        <taxon>Acetobacteraceae</taxon>
        <taxon>Oleomonas</taxon>
    </lineage>
</organism>
<dbReference type="RefSeq" id="WP_119775839.1">
    <property type="nucleotide sequence ID" value="NZ_QYUK01000008.1"/>
</dbReference>
<dbReference type="Gene3D" id="3.30.750.140">
    <property type="match status" value="1"/>
</dbReference>
<dbReference type="AlphaFoldDB" id="A0A418WTK8"/>
<evidence type="ECO:0000313" key="3">
    <source>
        <dbReference type="EMBL" id="RJF94603.1"/>
    </source>
</evidence>